<keyword evidence="2" id="KW-1185">Reference proteome</keyword>
<proteinExistence type="predicted"/>
<dbReference type="EMBL" id="SRPF01000002">
    <property type="protein sequence ID" value="TGN40682.1"/>
    <property type="molecule type" value="Genomic_DNA"/>
</dbReference>
<dbReference type="PANTHER" id="PTHR36154:SF1">
    <property type="entry name" value="DNA-BINDING TRANSCRIPTIONAL ACTIVATOR ALPA"/>
    <property type="match status" value="1"/>
</dbReference>
<accession>A0A4Z1CIK4</accession>
<evidence type="ECO:0000313" key="1">
    <source>
        <dbReference type="EMBL" id="TGN40682.1"/>
    </source>
</evidence>
<organism evidence="1 2">
    <name type="scientific">Marinobacter confluentis</name>
    <dbReference type="NCBI Taxonomy" id="1697557"/>
    <lineage>
        <taxon>Bacteria</taxon>
        <taxon>Pseudomonadati</taxon>
        <taxon>Pseudomonadota</taxon>
        <taxon>Gammaproteobacteria</taxon>
        <taxon>Pseudomonadales</taxon>
        <taxon>Marinobacteraceae</taxon>
        <taxon>Marinobacter</taxon>
    </lineage>
</organism>
<dbReference type="InterPro" id="IPR009061">
    <property type="entry name" value="DNA-bd_dom_put_sf"/>
</dbReference>
<dbReference type="SUPFAM" id="SSF46955">
    <property type="entry name" value="Putative DNA-binding domain"/>
    <property type="match status" value="1"/>
</dbReference>
<evidence type="ECO:0000313" key="2">
    <source>
        <dbReference type="Proteomes" id="UP000298325"/>
    </source>
</evidence>
<protein>
    <submittedName>
        <fullName evidence="1">AlpA family transcriptional regulator</fullName>
    </submittedName>
</protein>
<gene>
    <name evidence="1" type="ORF">E5Q11_05610</name>
</gene>
<dbReference type="OrthoDB" id="8455288at2"/>
<comment type="caution">
    <text evidence="1">The sequence shown here is derived from an EMBL/GenBank/DDBJ whole genome shotgun (WGS) entry which is preliminary data.</text>
</comment>
<reference evidence="1 2" key="1">
    <citation type="submission" date="2019-04" db="EMBL/GenBank/DDBJ databases">
        <authorList>
            <person name="Park S."/>
            <person name="Yoon J.-H."/>
        </authorList>
    </citation>
    <scope>NUCLEOTIDE SEQUENCE [LARGE SCALE GENOMIC DNA]</scope>
    <source>
        <strain evidence="1 2">HJM-18</strain>
    </source>
</reference>
<sequence>MSVGWTTKRIDQWIVERVRERDSVPDNAEHTTSWAVTIGKGNICQTDLQILRIKQVIELTGLARATVYKYIHEREFPLPVSLVGASVGWLRAEIEYWLACCAEESSDESLDEPEAQSEAA</sequence>
<dbReference type="Pfam" id="PF05930">
    <property type="entry name" value="Phage_AlpA"/>
    <property type="match status" value="1"/>
</dbReference>
<dbReference type="AlphaFoldDB" id="A0A4Z1CIK4"/>
<dbReference type="Proteomes" id="UP000298325">
    <property type="component" value="Unassembled WGS sequence"/>
</dbReference>
<dbReference type="PANTHER" id="PTHR36154">
    <property type="entry name" value="DNA-BINDING TRANSCRIPTIONAL ACTIVATOR ALPA"/>
    <property type="match status" value="1"/>
</dbReference>
<dbReference type="Gene3D" id="1.10.238.160">
    <property type="match status" value="1"/>
</dbReference>
<dbReference type="InterPro" id="IPR010260">
    <property type="entry name" value="AlpA"/>
</dbReference>
<name>A0A4Z1CIK4_9GAMM</name>
<dbReference type="InterPro" id="IPR052931">
    <property type="entry name" value="Prophage_regulatory_activator"/>
</dbReference>